<dbReference type="Gene3D" id="1.10.10.2830">
    <property type="match status" value="1"/>
</dbReference>
<proteinExistence type="inferred from homology"/>
<evidence type="ECO:0000256" key="1">
    <source>
        <dbReference type="ARBA" id="ARBA00006295"/>
    </source>
</evidence>
<dbReference type="SMART" id="SM00470">
    <property type="entry name" value="ParB"/>
    <property type="match status" value="1"/>
</dbReference>
<dbReference type="InterPro" id="IPR003115">
    <property type="entry name" value="ParB_N"/>
</dbReference>
<comment type="caution">
    <text evidence="4">The sequence shown here is derived from an EMBL/GenBank/DDBJ whole genome shotgun (WGS) entry which is preliminary data.</text>
</comment>
<dbReference type="GO" id="GO:0005694">
    <property type="term" value="C:chromosome"/>
    <property type="evidence" value="ECO:0007669"/>
    <property type="project" value="TreeGrafter"/>
</dbReference>
<feature type="region of interest" description="Disordered" evidence="2">
    <location>
        <begin position="584"/>
        <end position="613"/>
    </location>
</feature>
<protein>
    <submittedName>
        <fullName evidence="4">ParB family chromosome partitioning protein</fullName>
    </submittedName>
</protein>
<evidence type="ECO:0000313" key="4">
    <source>
        <dbReference type="EMBL" id="PWJ93556.1"/>
    </source>
</evidence>
<feature type="region of interest" description="Disordered" evidence="2">
    <location>
        <begin position="376"/>
        <end position="395"/>
    </location>
</feature>
<evidence type="ECO:0000256" key="2">
    <source>
        <dbReference type="SAM" id="MobiDB-lite"/>
    </source>
</evidence>
<dbReference type="Pfam" id="PF02195">
    <property type="entry name" value="ParB_N"/>
    <property type="match status" value="1"/>
</dbReference>
<comment type="similarity">
    <text evidence="1">Belongs to the ParB family.</text>
</comment>
<dbReference type="NCBIfam" id="TIGR00180">
    <property type="entry name" value="parB_part"/>
    <property type="match status" value="1"/>
</dbReference>
<dbReference type="PANTHER" id="PTHR33375:SF7">
    <property type="entry name" value="CHROMOSOME 2-PARTITIONING PROTEIN PARB-RELATED"/>
    <property type="match status" value="1"/>
</dbReference>
<organism evidence="4 5">
    <name type="scientific">Rhizobium loti</name>
    <name type="common">Mesorhizobium loti</name>
    <dbReference type="NCBI Taxonomy" id="381"/>
    <lineage>
        <taxon>Bacteria</taxon>
        <taxon>Pseudomonadati</taxon>
        <taxon>Pseudomonadota</taxon>
        <taxon>Alphaproteobacteria</taxon>
        <taxon>Hyphomicrobiales</taxon>
        <taxon>Phyllobacteriaceae</taxon>
        <taxon>Mesorhizobium</taxon>
    </lineage>
</organism>
<dbReference type="EMBL" id="QGGH01000001">
    <property type="protein sequence ID" value="PWJ93556.1"/>
    <property type="molecule type" value="Genomic_DNA"/>
</dbReference>
<dbReference type="AlphaFoldDB" id="A0A8E2WJ62"/>
<dbReference type="SUPFAM" id="SSF110849">
    <property type="entry name" value="ParB/Sulfiredoxin"/>
    <property type="match status" value="1"/>
</dbReference>
<dbReference type="GO" id="GO:0007059">
    <property type="term" value="P:chromosome segregation"/>
    <property type="evidence" value="ECO:0007669"/>
    <property type="project" value="TreeGrafter"/>
</dbReference>
<dbReference type="InterPro" id="IPR050336">
    <property type="entry name" value="Chromosome_partition/occlusion"/>
</dbReference>
<evidence type="ECO:0000259" key="3">
    <source>
        <dbReference type="SMART" id="SM00470"/>
    </source>
</evidence>
<feature type="compositionally biased region" description="Acidic residues" evidence="2">
    <location>
        <begin position="602"/>
        <end position="613"/>
    </location>
</feature>
<accession>A0A8E2WJ62</accession>
<dbReference type="GO" id="GO:0003677">
    <property type="term" value="F:DNA binding"/>
    <property type="evidence" value="ECO:0007669"/>
    <property type="project" value="InterPro"/>
</dbReference>
<reference evidence="4 5" key="1">
    <citation type="submission" date="2018-05" db="EMBL/GenBank/DDBJ databases">
        <title>Genomic Encyclopedia of Type Strains, Phase IV (KMG-IV): sequencing the most valuable type-strain genomes for metagenomic binning, comparative biology and taxonomic classification.</title>
        <authorList>
            <person name="Goeker M."/>
        </authorList>
    </citation>
    <scope>NUCLEOTIDE SEQUENCE [LARGE SCALE GENOMIC DNA]</scope>
    <source>
        <strain evidence="4 5">DSM 2626</strain>
    </source>
</reference>
<dbReference type="Proteomes" id="UP000245631">
    <property type="component" value="Unassembled WGS sequence"/>
</dbReference>
<dbReference type="CDD" id="cd16406">
    <property type="entry name" value="ParB_N_like"/>
    <property type="match status" value="1"/>
</dbReference>
<dbReference type="InterPro" id="IPR004437">
    <property type="entry name" value="ParB/RepB/Spo0J"/>
</dbReference>
<dbReference type="InterPro" id="IPR036086">
    <property type="entry name" value="ParB/Sulfiredoxin_sf"/>
</dbReference>
<dbReference type="PANTHER" id="PTHR33375">
    <property type="entry name" value="CHROMOSOME-PARTITIONING PROTEIN PARB-RELATED"/>
    <property type="match status" value="1"/>
</dbReference>
<dbReference type="Gene3D" id="3.90.1530.30">
    <property type="match status" value="1"/>
</dbReference>
<name>A0A8E2WJ62_RHILI</name>
<dbReference type="SUPFAM" id="SSF109709">
    <property type="entry name" value="KorB DNA-binding domain-like"/>
    <property type="match status" value="1"/>
</dbReference>
<gene>
    <name evidence="4" type="ORF">C8D77_101235</name>
</gene>
<feature type="domain" description="ParB-like N-terminal" evidence="3">
    <location>
        <begin position="5"/>
        <end position="110"/>
    </location>
</feature>
<sequence>MTSIRMVALADIEPDDAINARRTRSDEGIDELKASIRAHGIVQPLRVRWDAAAKRYKIIAGSRRHRVLCELATDGDTAADEPVTPGFEVPVLIGDVDDNTAREISQAENLIRLPQHEADTYETFRDLADRGLDESQIAARFGIEPKRVRRMLALGRLSPLILDAWREGTLDERGRAIETVRAFTLAPSIEEQERVFTKLTKDRNLHGHAVMLAFGGADGDVKKWVKMAGLDAYKAAGGAVTTDLFGDDHIVADKALMHRVAQESIQAKLDGLKAEGWSWVSTDKDLGYYWKHSWKREKPGDGKATADEKKRIKKLEKAEAKGTEGAKGELGALLIDIASRQWTSEQFAKAGAVVEIGYHGDVEIVRGVVKPAAEKKASSASSSGAPKEKGPPTISNALHQRLSGQATLAVRQALQQEPRVGLVALLAGFITHRRLHADSPVRIYHEGFAKKHGEDKETFAGVFARLSDMTDQELFTVAAGCAAEAVHLERTSIGRPPFNSDGAPLASAINPVKLTGALLEAFDAADYFGGASKPFVITAIREALNDDEARKAEKMKKAELTAFALANVPQTGWLPPELRAPTYTGPGAIPVLSEAPPTEHDPDFDEIDEEEAA</sequence>
<evidence type="ECO:0000313" key="5">
    <source>
        <dbReference type="Proteomes" id="UP000245631"/>
    </source>
</evidence>